<evidence type="ECO:0000313" key="2">
    <source>
        <dbReference type="Proteomes" id="UP000032400"/>
    </source>
</evidence>
<dbReference type="OrthoDB" id="29126at10239"/>
<evidence type="ECO:0000313" key="1">
    <source>
        <dbReference type="EMBL" id="AJQ21076.1"/>
    </source>
</evidence>
<organism evidence="1 2">
    <name type="scientific">Klebsiella phage vB_KpnP_SU503</name>
    <dbReference type="NCBI Taxonomy" id="1610834"/>
    <lineage>
        <taxon>Viruses</taxon>
        <taxon>Duplodnaviria</taxon>
        <taxon>Heunggongvirae</taxon>
        <taxon>Uroviricota</taxon>
        <taxon>Caudoviricetes</taxon>
        <taxon>Autographivirales</taxon>
        <taxon>Autoscriptoviridae</taxon>
        <taxon>Slopekvirinae</taxon>
        <taxon>Drulisvirus</taxon>
        <taxon>Drulisvirus SU503</taxon>
    </lineage>
</organism>
<sequence>MIKYDVYKRTNGLFYRVPLDSPLHAQAELFDPYHSRWFESALKVGGILASPRSCLKARNVVFKDSLCSQ</sequence>
<dbReference type="GeneID" id="26626960"/>
<reference evidence="1 2" key="1">
    <citation type="submission" date="2015-01" db="EMBL/GenBank/DDBJ databases">
        <title>A suggested new bacteriophage genus, Kp34likevirus, within the Autographivirinae subfamily of Podoviridae.</title>
        <authorList>
            <person name="Eriksson H."/>
            <person name="Maciejewska B."/>
            <person name="Latka A."/>
            <person name="Majkowska-Skrobek G."/>
            <person name="Hellstrand M."/>
            <person name="Melefors O."/>
            <person name="Wang J.-T."/>
            <person name="Kropinski A.M."/>
            <person name="Drulis-Kawa Z."/>
            <person name="Nilsson A.S."/>
        </authorList>
    </citation>
    <scope>NUCLEOTIDE SEQUENCE [LARGE SCALE GENOMIC DNA]</scope>
</reference>
<gene>
    <name evidence="1" type="ORF">SU503_08</name>
</gene>
<proteinExistence type="predicted"/>
<dbReference type="Proteomes" id="UP000032400">
    <property type="component" value="Segment"/>
</dbReference>
<name>A0A0C5PR09_9CAUD</name>
<dbReference type="EMBL" id="KP708985">
    <property type="protein sequence ID" value="AJQ21076.1"/>
    <property type="molecule type" value="Genomic_DNA"/>
</dbReference>
<protein>
    <submittedName>
        <fullName evidence="1">Uncharacterized protein</fullName>
    </submittedName>
</protein>
<keyword evidence="2" id="KW-1185">Reference proteome</keyword>
<dbReference type="RefSeq" id="YP_009199892.1">
    <property type="nucleotide sequence ID" value="NC_028816.1"/>
</dbReference>
<accession>A0A0C5PR09</accession>
<dbReference type="KEGG" id="vg:26626960"/>